<dbReference type="CDD" id="cd22395">
    <property type="entry name" value="KH-I_AKAP1"/>
    <property type="match status" value="1"/>
</dbReference>
<dbReference type="InterPro" id="IPR004088">
    <property type="entry name" value="KH_dom_type_1"/>
</dbReference>
<gene>
    <name evidence="3" type="primary">AKAP1</name>
    <name evidence="3" type="ORF">CEXT_522781</name>
</gene>
<protein>
    <submittedName>
        <fullName evidence="3">A-kinase anchor protein 1, mitochondrial</fullName>
    </submittedName>
</protein>
<dbReference type="GO" id="GO:0003723">
    <property type="term" value="F:RNA binding"/>
    <property type="evidence" value="ECO:0007669"/>
    <property type="project" value="UniProtKB-UniRule"/>
</dbReference>
<feature type="domain" description="K Homology" evidence="2">
    <location>
        <begin position="180"/>
        <end position="250"/>
    </location>
</feature>
<evidence type="ECO:0000259" key="2">
    <source>
        <dbReference type="SMART" id="SM00322"/>
    </source>
</evidence>
<dbReference type="InterPro" id="IPR004087">
    <property type="entry name" value="KH_dom"/>
</dbReference>
<reference evidence="3 4" key="1">
    <citation type="submission" date="2021-06" db="EMBL/GenBank/DDBJ databases">
        <title>Caerostris extrusa draft genome.</title>
        <authorList>
            <person name="Kono N."/>
            <person name="Arakawa K."/>
        </authorList>
    </citation>
    <scope>NUCLEOTIDE SEQUENCE [LARGE SCALE GENOMIC DNA]</scope>
</reference>
<dbReference type="Pfam" id="PF00013">
    <property type="entry name" value="KH_1"/>
    <property type="match status" value="1"/>
</dbReference>
<dbReference type="Proteomes" id="UP001054945">
    <property type="component" value="Unassembled WGS sequence"/>
</dbReference>
<accession>A0AAV4NBX4</accession>
<dbReference type="SMART" id="SM00322">
    <property type="entry name" value="KH"/>
    <property type="match status" value="1"/>
</dbReference>
<dbReference type="AlphaFoldDB" id="A0AAV4NBX4"/>
<keyword evidence="4" id="KW-1185">Reference proteome</keyword>
<dbReference type="EMBL" id="BPLR01003224">
    <property type="protein sequence ID" value="GIX82312.1"/>
    <property type="molecule type" value="Genomic_DNA"/>
</dbReference>
<evidence type="ECO:0000256" key="1">
    <source>
        <dbReference type="PROSITE-ProRule" id="PRU00117"/>
    </source>
</evidence>
<sequence length="326" mass="36133">MDFSLSSVIEPIAQVENLIDKTQVSNTIENECSNSLGIDKEAHNVEINLPETRDSLDDSAFQNLPIKSTDKFPELNSCSNQRHLTSPTCSNEALASCDSENGVQVPGTSANCVTAATANPETATLHIAELLNNPGVTSSENIEGSLNLEDWPSADTQNGIIEDKNEEFCMTGDKPDDPRSQFIYEFELPQELCGRLIGKQGKHVKSIKDRSNANVYIKRHPFDPQLKIVVVEGSYTDVTEALGLIRRKYPLTRYPTVTLEKTNIPPTSILPETLQWSRLYFSYLLPSQRSYILNNCLVNFAELLSICVSQLHLPAAVSCDVICPVW</sequence>
<name>A0AAV4NBX4_CAEEX</name>
<evidence type="ECO:0000313" key="3">
    <source>
        <dbReference type="EMBL" id="GIX82312.1"/>
    </source>
</evidence>
<comment type="caution">
    <text evidence="3">The sequence shown here is derived from an EMBL/GenBank/DDBJ whole genome shotgun (WGS) entry which is preliminary data.</text>
</comment>
<proteinExistence type="predicted"/>
<dbReference type="Gene3D" id="3.30.1370.10">
    <property type="entry name" value="K Homology domain, type 1"/>
    <property type="match status" value="1"/>
</dbReference>
<dbReference type="InterPro" id="IPR036612">
    <property type="entry name" value="KH_dom_type_1_sf"/>
</dbReference>
<organism evidence="3 4">
    <name type="scientific">Caerostris extrusa</name>
    <name type="common">Bark spider</name>
    <name type="synonym">Caerostris bankana</name>
    <dbReference type="NCBI Taxonomy" id="172846"/>
    <lineage>
        <taxon>Eukaryota</taxon>
        <taxon>Metazoa</taxon>
        <taxon>Ecdysozoa</taxon>
        <taxon>Arthropoda</taxon>
        <taxon>Chelicerata</taxon>
        <taxon>Arachnida</taxon>
        <taxon>Araneae</taxon>
        <taxon>Araneomorphae</taxon>
        <taxon>Entelegynae</taxon>
        <taxon>Araneoidea</taxon>
        <taxon>Araneidae</taxon>
        <taxon>Caerostris</taxon>
    </lineage>
</organism>
<dbReference type="PROSITE" id="PS50084">
    <property type="entry name" value="KH_TYPE_1"/>
    <property type="match status" value="1"/>
</dbReference>
<dbReference type="SUPFAM" id="SSF54791">
    <property type="entry name" value="Eukaryotic type KH-domain (KH-domain type I)"/>
    <property type="match status" value="1"/>
</dbReference>
<evidence type="ECO:0000313" key="4">
    <source>
        <dbReference type="Proteomes" id="UP001054945"/>
    </source>
</evidence>
<dbReference type="InterPro" id="IPR047368">
    <property type="entry name" value="KH-I_AKAP1"/>
</dbReference>
<keyword evidence="1" id="KW-0694">RNA-binding</keyword>
<dbReference type="GO" id="GO:0010468">
    <property type="term" value="P:regulation of gene expression"/>
    <property type="evidence" value="ECO:0007669"/>
    <property type="project" value="UniProtKB-ARBA"/>
</dbReference>